<dbReference type="InterPro" id="IPR055170">
    <property type="entry name" value="GFO_IDH_MocA-like_dom"/>
</dbReference>
<dbReference type="InterPro" id="IPR050463">
    <property type="entry name" value="Gfo/Idh/MocA_oxidrdct_glycsds"/>
</dbReference>
<dbReference type="RefSeq" id="WP_203936489.1">
    <property type="nucleotide sequence ID" value="NZ_BAAAGJ010000005.1"/>
</dbReference>
<evidence type="ECO:0000256" key="1">
    <source>
        <dbReference type="ARBA" id="ARBA00023002"/>
    </source>
</evidence>
<dbReference type="InterPro" id="IPR036291">
    <property type="entry name" value="NAD(P)-bd_dom_sf"/>
</dbReference>
<protein>
    <submittedName>
        <fullName evidence="4">Oxidoreductase</fullName>
    </submittedName>
</protein>
<organism evidence="4 5">
    <name type="scientific">Spirilliplanes yamanashiensis</name>
    <dbReference type="NCBI Taxonomy" id="42233"/>
    <lineage>
        <taxon>Bacteria</taxon>
        <taxon>Bacillati</taxon>
        <taxon>Actinomycetota</taxon>
        <taxon>Actinomycetes</taxon>
        <taxon>Micromonosporales</taxon>
        <taxon>Micromonosporaceae</taxon>
        <taxon>Spirilliplanes</taxon>
    </lineage>
</organism>
<proteinExistence type="predicted"/>
<comment type="caution">
    <text evidence="4">The sequence shown here is derived from an EMBL/GenBank/DDBJ whole genome shotgun (WGS) entry which is preliminary data.</text>
</comment>
<name>A0A8J4DGY0_9ACTN</name>
<dbReference type="Pfam" id="PF01408">
    <property type="entry name" value="GFO_IDH_MocA"/>
    <property type="match status" value="1"/>
</dbReference>
<feature type="domain" description="Gfo/Idh/MocA-like oxidoreductase N-terminal" evidence="2">
    <location>
        <begin position="1"/>
        <end position="112"/>
    </location>
</feature>
<evidence type="ECO:0000313" key="4">
    <source>
        <dbReference type="EMBL" id="GIJ01154.1"/>
    </source>
</evidence>
<dbReference type="Gene3D" id="3.40.50.720">
    <property type="entry name" value="NAD(P)-binding Rossmann-like Domain"/>
    <property type="match status" value="1"/>
</dbReference>
<dbReference type="EMBL" id="BOOY01000003">
    <property type="protein sequence ID" value="GIJ01154.1"/>
    <property type="molecule type" value="Genomic_DNA"/>
</dbReference>
<accession>A0A8J4DGY0</accession>
<keyword evidence="5" id="KW-1185">Reference proteome</keyword>
<reference evidence="4" key="1">
    <citation type="submission" date="2021-01" db="EMBL/GenBank/DDBJ databases">
        <title>Whole genome shotgun sequence of Spirilliplanes yamanashiensis NBRC 15828.</title>
        <authorList>
            <person name="Komaki H."/>
            <person name="Tamura T."/>
        </authorList>
    </citation>
    <scope>NUCLEOTIDE SEQUENCE</scope>
    <source>
        <strain evidence="4">NBRC 15828</strain>
    </source>
</reference>
<evidence type="ECO:0000259" key="2">
    <source>
        <dbReference type="Pfam" id="PF01408"/>
    </source>
</evidence>
<dbReference type="PANTHER" id="PTHR43818">
    <property type="entry name" value="BCDNA.GH03377"/>
    <property type="match status" value="1"/>
</dbReference>
<keyword evidence="1" id="KW-0560">Oxidoreductase</keyword>
<feature type="domain" description="GFO/IDH/MocA-like oxidoreductase" evidence="3">
    <location>
        <begin position="143"/>
        <end position="236"/>
    </location>
</feature>
<dbReference type="AlphaFoldDB" id="A0A8J4DGY0"/>
<evidence type="ECO:0000259" key="3">
    <source>
        <dbReference type="Pfam" id="PF22725"/>
    </source>
</evidence>
<dbReference type="Proteomes" id="UP000652013">
    <property type="component" value="Unassembled WGS sequence"/>
</dbReference>
<dbReference type="SUPFAM" id="SSF51735">
    <property type="entry name" value="NAD(P)-binding Rossmann-fold domains"/>
    <property type="match status" value="1"/>
</dbReference>
<gene>
    <name evidence="4" type="ORF">Sya03_05060</name>
</gene>
<dbReference type="Pfam" id="PF22725">
    <property type="entry name" value="GFO_IDH_MocA_C3"/>
    <property type="match status" value="1"/>
</dbReference>
<dbReference type="Gene3D" id="3.30.360.10">
    <property type="entry name" value="Dihydrodipicolinate Reductase, domain 2"/>
    <property type="match status" value="1"/>
</dbReference>
<dbReference type="GO" id="GO:0000166">
    <property type="term" value="F:nucleotide binding"/>
    <property type="evidence" value="ECO:0007669"/>
    <property type="project" value="InterPro"/>
</dbReference>
<dbReference type="PANTHER" id="PTHR43818:SF11">
    <property type="entry name" value="BCDNA.GH03377"/>
    <property type="match status" value="1"/>
</dbReference>
<dbReference type="GO" id="GO:0016491">
    <property type="term" value="F:oxidoreductase activity"/>
    <property type="evidence" value="ECO:0007669"/>
    <property type="project" value="UniProtKB-KW"/>
</dbReference>
<dbReference type="InterPro" id="IPR000683">
    <property type="entry name" value="Gfo/Idh/MocA-like_OxRdtase_N"/>
</dbReference>
<dbReference type="SUPFAM" id="SSF55347">
    <property type="entry name" value="Glyceraldehyde-3-phosphate dehydrogenase-like, C-terminal domain"/>
    <property type="match status" value="1"/>
</dbReference>
<evidence type="ECO:0000313" key="5">
    <source>
        <dbReference type="Proteomes" id="UP000652013"/>
    </source>
</evidence>
<sequence length="297" mass="30404">MRFGLLGTGPWAALTQAPGLAAHPDAEFAGIWGRNPDKAAALGRRHDVPAFSDLDALLDAVDAVAVALPPEVQAELATRAARAGKHLLLDKPIALTSGAADELAGEVTARGLASVVFFTNRFMPEIEAALGEAAAVGGWQEARVEHVSSIFEPGNPFGASPWRREHGGLWDVGPHALSMVLPVLGPVAAVTAMSGPGNSTHVLLRHTAGQVTHLALSVDAAPAAQRSSAVLFGEAGERELPARSDAVVEAFGAAIDQLIAAAGGGAQPACDVRFGAEVTKILQAAEASARGGRTLEV</sequence>